<evidence type="ECO:0000313" key="2">
    <source>
        <dbReference type="WBParaSite" id="RSKR_0000584133.1"/>
    </source>
</evidence>
<dbReference type="WBParaSite" id="RSKR_0000584133.1">
    <property type="protein sequence ID" value="RSKR_0000584133.1"/>
    <property type="gene ID" value="RSKR_0000584133"/>
</dbReference>
<sequence>MNFTEIQIDSHEISLPLAPFQIKIKCKNGLASHGKARDVGVCPDAATSCGFFKIPTPRGNIKLYECVDASIFSDENEGLENETKNTLFKSVCDHIPKCYSFYSNLLNPTFKMYLTDTYSLDSFYLHKNKITLCCSLNNALLDKVITNTSINNVDQNKKSDLFCDNKQCGINAIGCLTYNKLSENTIFNEIDNIVGNIKDDYEYEYHDSSEIETFKSRSTKVEEKKSQDSEYYIDPVQISFNEEFAPSSLYSKKRRSYSVFGSEAPIHLHVCVYPHLNDEVYRHCSMIYSNLNKNRCYKTKGYEICCCYVRPGKNTCNPSELEEPPKINVLAPKVAPAKMVKINRIVFTTSSPVTEKSVNEMITTQMSLENKSTNARMIIQDSNKMINKTKPIPSKKDIAIKRCKIINYKRYRNHEIEVCNKAKIPSSYSKNMLLIICSIMFLIQHSYFFYK</sequence>
<name>A0AC35TYJ3_9BILA</name>
<evidence type="ECO:0000313" key="1">
    <source>
        <dbReference type="Proteomes" id="UP000095286"/>
    </source>
</evidence>
<accession>A0AC35TYJ3</accession>
<proteinExistence type="predicted"/>
<protein>
    <submittedName>
        <fullName evidence="2">ZP domain-containing protein</fullName>
    </submittedName>
</protein>
<reference evidence="2" key="1">
    <citation type="submission" date="2016-11" db="UniProtKB">
        <authorList>
            <consortium name="WormBaseParasite"/>
        </authorList>
    </citation>
    <scope>IDENTIFICATION</scope>
    <source>
        <strain evidence="2">KR3021</strain>
    </source>
</reference>
<dbReference type="Proteomes" id="UP000095286">
    <property type="component" value="Unplaced"/>
</dbReference>
<organism evidence="1 2">
    <name type="scientific">Rhabditophanes sp. KR3021</name>
    <dbReference type="NCBI Taxonomy" id="114890"/>
    <lineage>
        <taxon>Eukaryota</taxon>
        <taxon>Metazoa</taxon>
        <taxon>Ecdysozoa</taxon>
        <taxon>Nematoda</taxon>
        <taxon>Chromadorea</taxon>
        <taxon>Rhabditida</taxon>
        <taxon>Tylenchina</taxon>
        <taxon>Panagrolaimomorpha</taxon>
        <taxon>Strongyloidoidea</taxon>
        <taxon>Alloionematidae</taxon>
        <taxon>Rhabditophanes</taxon>
    </lineage>
</organism>